<proteinExistence type="predicted"/>
<evidence type="ECO:0000313" key="2">
    <source>
        <dbReference type="Proteomes" id="UP000019241"/>
    </source>
</evidence>
<comment type="caution">
    <text evidence="1">The sequence shown here is derived from an EMBL/GenBank/DDBJ whole genome shotgun (WGS) entry which is preliminary data.</text>
</comment>
<evidence type="ECO:0000313" key="1">
    <source>
        <dbReference type="EMBL" id="EUJ52459.1"/>
    </source>
</evidence>
<dbReference type="Proteomes" id="UP000019241">
    <property type="component" value="Unassembled WGS sequence"/>
</dbReference>
<protein>
    <submittedName>
        <fullName evidence="1">Group 1 glycosyl transferase</fullName>
    </submittedName>
</protein>
<gene>
    <name evidence="1" type="ORF">MCOL2_13589</name>
</gene>
<sequence>MNKKKESNKTDEITIIYAGNLGIAQDLSIFLSLAERFKTLNKKVHFLVIGLWDSLSRN</sequence>
<organism evidence="1 2">
    <name type="scientific">Listeria fleischmannii FSL S10-1203</name>
    <dbReference type="NCBI Taxonomy" id="1265822"/>
    <lineage>
        <taxon>Bacteria</taxon>
        <taxon>Bacillati</taxon>
        <taxon>Bacillota</taxon>
        <taxon>Bacilli</taxon>
        <taxon>Bacillales</taxon>
        <taxon>Listeriaceae</taxon>
        <taxon>Listeria</taxon>
    </lineage>
</organism>
<dbReference type="EMBL" id="AODM01000044">
    <property type="protein sequence ID" value="EUJ52459.1"/>
    <property type="molecule type" value="Genomic_DNA"/>
</dbReference>
<accession>W7DLA8</accession>
<name>W7DLA8_9LIST</name>
<keyword evidence="1" id="KW-0808">Transferase</keyword>
<dbReference type="GO" id="GO:0016740">
    <property type="term" value="F:transferase activity"/>
    <property type="evidence" value="ECO:0007669"/>
    <property type="project" value="UniProtKB-KW"/>
</dbReference>
<reference evidence="1 2" key="1">
    <citation type="submission" date="2012-12" db="EMBL/GenBank/DDBJ databases">
        <title>Novel taxa of Listeriaceae from agricultural environments in the United States.</title>
        <authorList>
            <person name="den Bakker H.C."/>
            <person name="Allred A."/>
            <person name="Warchocki S."/>
            <person name="Wright E.M."/>
            <person name="Burrell A."/>
            <person name="Nightingale K.K."/>
            <person name="Kephart D."/>
            <person name="Wiedmann M."/>
        </authorList>
    </citation>
    <scope>NUCLEOTIDE SEQUENCE [LARGE SCALE GENOMIC DNA]</scope>
    <source>
        <strain evidence="1 2">FSL S10-1203</strain>
    </source>
</reference>
<dbReference type="AlphaFoldDB" id="W7DLA8"/>